<protein>
    <submittedName>
        <fullName evidence="1">Uncharacterized protein</fullName>
    </submittedName>
</protein>
<dbReference type="EMBL" id="OC924638">
    <property type="protein sequence ID" value="CAD7655646.1"/>
    <property type="molecule type" value="Genomic_DNA"/>
</dbReference>
<accession>A0A7R9QRL0</accession>
<reference evidence="1" key="1">
    <citation type="submission" date="2020-11" db="EMBL/GenBank/DDBJ databases">
        <authorList>
            <person name="Tran Van P."/>
        </authorList>
    </citation>
    <scope>NUCLEOTIDE SEQUENCE</scope>
</reference>
<proteinExistence type="predicted"/>
<sequence length="90" mass="10422">MGRIGHTGRTYPTQRLNGANVFMSTVISFLSRLVPHYHIGRPDLPIYLTPLCYAPDFQYTDQAYVIFQQLFEASISQHSDNLLADYYYQN</sequence>
<gene>
    <name evidence="1" type="ORF">ONB1V03_LOCUS12289</name>
</gene>
<evidence type="ECO:0000313" key="2">
    <source>
        <dbReference type="Proteomes" id="UP000728032"/>
    </source>
</evidence>
<keyword evidence="2" id="KW-1185">Reference proteome</keyword>
<evidence type="ECO:0000313" key="1">
    <source>
        <dbReference type="EMBL" id="CAD7655646.1"/>
    </source>
</evidence>
<dbReference type="EMBL" id="CAJPVJ010009813">
    <property type="protein sequence ID" value="CAG2172833.1"/>
    <property type="molecule type" value="Genomic_DNA"/>
</dbReference>
<dbReference type="AlphaFoldDB" id="A0A7R9QRL0"/>
<name>A0A7R9QRL0_9ACAR</name>
<dbReference type="Proteomes" id="UP000728032">
    <property type="component" value="Unassembled WGS sequence"/>
</dbReference>
<organism evidence="1">
    <name type="scientific">Oppiella nova</name>
    <dbReference type="NCBI Taxonomy" id="334625"/>
    <lineage>
        <taxon>Eukaryota</taxon>
        <taxon>Metazoa</taxon>
        <taxon>Ecdysozoa</taxon>
        <taxon>Arthropoda</taxon>
        <taxon>Chelicerata</taxon>
        <taxon>Arachnida</taxon>
        <taxon>Acari</taxon>
        <taxon>Acariformes</taxon>
        <taxon>Sarcoptiformes</taxon>
        <taxon>Oribatida</taxon>
        <taxon>Brachypylina</taxon>
        <taxon>Oppioidea</taxon>
        <taxon>Oppiidae</taxon>
        <taxon>Oppiella</taxon>
    </lineage>
</organism>